<dbReference type="Proteomes" id="UP000249723">
    <property type="component" value="Unassembled WGS sequence"/>
</dbReference>
<dbReference type="EMBL" id="FMWP01000100">
    <property type="protein sequence ID" value="SCZ99828.1"/>
    <property type="molecule type" value="Genomic_DNA"/>
</dbReference>
<evidence type="ECO:0000313" key="3">
    <source>
        <dbReference type="EMBL" id="SDA03666.1"/>
    </source>
</evidence>
<dbReference type="AlphaFoldDB" id="A0A2X0NFJ2"/>
<feature type="region of interest" description="Disordered" evidence="1">
    <location>
        <begin position="47"/>
        <end position="74"/>
    </location>
</feature>
<feature type="region of interest" description="Disordered" evidence="1">
    <location>
        <begin position="1"/>
        <end position="30"/>
    </location>
</feature>
<evidence type="ECO:0000256" key="1">
    <source>
        <dbReference type="SAM" id="MobiDB-lite"/>
    </source>
</evidence>
<accession>A0A2X0NFJ2</accession>
<proteinExistence type="predicted"/>
<evidence type="ECO:0000313" key="5">
    <source>
        <dbReference type="Proteomes" id="UP000249723"/>
    </source>
</evidence>
<name>A0A2X0NFJ2_9BASI</name>
<gene>
    <name evidence="2" type="ORF">BZ3500_MVSOF-1268-A1-R1_C101G00556</name>
    <name evidence="4" type="ORF">BZ3500_MVSOF-1268-A1-R1_C128G00697</name>
    <name evidence="3" type="ORF">BZ3500_MVSOF-1268-A1-R1_C133G00717</name>
</gene>
<reference evidence="4" key="2">
    <citation type="submission" date="2016-10" db="EMBL/GenBank/DDBJ databases">
        <authorList>
            <person name="Cai Z."/>
        </authorList>
    </citation>
    <scope>NUCLEOTIDE SEQUENCE [LARGE SCALE GENOMIC DNA]</scope>
</reference>
<protein>
    <submittedName>
        <fullName evidence="2">BZ3500_MvSof-1268-A1-R1_C101g00556 protein</fullName>
    </submittedName>
    <submittedName>
        <fullName evidence="4">BZ3500_MvSof-1268-A1-R1_C128g00697 protein</fullName>
    </submittedName>
    <submittedName>
        <fullName evidence="3">BZ3500_MvSof-1268-A1-R1_C133g00717 protein</fullName>
    </submittedName>
</protein>
<dbReference type="EMBL" id="FMWP01000134">
    <property type="protein sequence ID" value="SDA03666.1"/>
    <property type="molecule type" value="Genomic_DNA"/>
</dbReference>
<dbReference type="EMBL" id="FMWP01000150">
    <property type="protein sequence ID" value="SDA04176.1"/>
    <property type="molecule type" value="Genomic_DNA"/>
</dbReference>
<organism evidence="4 5">
    <name type="scientific">Microbotryum saponariae</name>
    <dbReference type="NCBI Taxonomy" id="289078"/>
    <lineage>
        <taxon>Eukaryota</taxon>
        <taxon>Fungi</taxon>
        <taxon>Dikarya</taxon>
        <taxon>Basidiomycota</taxon>
        <taxon>Pucciniomycotina</taxon>
        <taxon>Microbotryomycetes</taxon>
        <taxon>Microbotryales</taxon>
        <taxon>Microbotryaceae</taxon>
        <taxon>Microbotryum</taxon>
    </lineage>
</organism>
<sequence length="74" mass="8011">MRRSPLLSGEVESRTEVMRRKLRNRKGGARWDSPRRVTMYIPKSAAGEIAGAPKSPPQGGGLAGARMNPPALAR</sequence>
<keyword evidence="5" id="KW-1185">Reference proteome</keyword>
<evidence type="ECO:0000313" key="2">
    <source>
        <dbReference type="EMBL" id="SCZ99828.1"/>
    </source>
</evidence>
<reference evidence="5" key="1">
    <citation type="submission" date="2016-10" db="EMBL/GenBank/DDBJ databases">
        <authorList>
            <person name="Jeantristanb JTB J.-T."/>
            <person name="Ricardo R."/>
        </authorList>
    </citation>
    <scope>NUCLEOTIDE SEQUENCE [LARGE SCALE GENOMIC DNA]</scope>
</reference>
<evidence type="ECO:0000313" key="4">
    <source>
        <dbReference type="EMBL" id="SDA04176.1"/>
    </source>
</evidence>